<dbReference type="AlphaFoldDB" id="A0A5E7T544"/>
<protein>
    <submittedName>
        <fullName evidence="1">Uncharacterized protein</fullName>
    </submittedName>
</protein>
<dbReference type="RefSeq" id="WP_150793251.1">
    <property type="nucleotide sequence ID" value="NZ_CABVJG010000004.1"/>
</dbReference>
<name>A0A5E7T544_PSEFL</name>
<gene>
    <name evidence="1" type="ORF">PS925_01681</name>
</gene>
<evidence type="ECO:0000313" key="1">
    <source>
        <dbReference type="EMBL" id="VVP94192.1"/>
    </source>
</evidence>
<proteinExistence type="predicted"/>
<sequence>MSRSNMKGIYNSFPKGHQLVITTMDESAGRFTGTFLTAAGKENISGGFNFNNAAEKTDLSFSTSDANWAFEAKYNSDGPDFEEWNGLKKEKSNPEATALWPFYKDLSGGTAGLIVDGNLM</sequence>
<dbReference type="EMBL" id="CABVJG010000004">
    <property type="protein sequence ID" value="VVP94192.1"/>
    <property type="molecule type" value="Genomic_DNA"/>
</dbReference>
<evidence type="ECO:0000313" key="2">
    <source>
        <dbReference type="Proteomes" id="UP000412311"/>
    </source>
</evidence>
<reference evidence="1 2" key="1">
    <citation type="submission" date="2019-09" db="EMBL/GenBank/DDBJ databases">
        <authorList>
            <person name="Chandra G."/>
            <person name="Truman W A."/>
        </authorList>
    </citation>
    <scope>NUCLEOTIDE SEQUENCE [LARGE SCALE GENOMIC DNA]</scope>
    <source>
        <strain evidence="1">PS925</strain>
    </source>
</reference>
<dbReference type="Proteomes" id="UP000412311">
    <property type="component" value="Unassembled WGS sequence"/>
</dbReference>
<accession>A0A5E7T544</accession>
<organism evidence="1 2">
    <name type="scientific">Pseudomonas fluorescens</name>
    <dbReference type="NCBI Taxonomy" id="294"/>
    <lineage>
        <taxon>Bacteria</taxon>
        <taxon>Pseudomonadati</taxon>
        <taxon>Pseudomonadota</taxon>
        <taxon>Gammaproteobacteria</taxon>
        <taxon>Pseudomonadales</taxon>
        <taxon>Pseudomonadaceae</taxon>
        <taxon>Pseudomonas</taxon>
    </lineage>
</organism>